<dbReference type="Proteomes" id="UP000237347">
    <property type="component" value="Unassembled WGS sequence"/>
</dbReference>
<dbReference type="InterPro" id="IPR032675">
    <property type="entry name" value="LRR_dom_sf"/>
</dbReference>
<dbReference type="EMBL" id="PKMF04000137">
    <property type="protein sequence ID" value="KAK7847699.1"/>
    <property type="molecule type" value="Genomic_DNA"/>
</dbReference>
<sequence length="108" mass="11904">MAPKVSISVLVVAWVLAAGFVAASESSAALELEAKAVPESEWWSGYSNQSHCHWDGIKCNDEGSVTEIIMGGVNLGDDFRKFNFSSFPNLVHLEDWTPGKHPTRDRNR</sequence>
<dbReference type="Gene3D" id="3.80.10.10">
    <property type="entry name" value="Ribonuclease Inhibitor"/>
    <property type="match status" value="1"/>
</dbReference>
<keyword evidence="3" id="KW-1185">Reference proteome</keyword>
<evidence type="ECO:0008006" key="4">
    <source>
        <dbReference type="Google" id="ProtNLM"/>
    </source>
</evidence>
<organism evidence="2 3">
    <name type="scientific">Quercus suber</name>
    <name type="common">Cork oak</name>
    <dbReference type="NCBI Taxonomy" id="58331"/>
    <lineage>
        <taxon>Eukaryota</taxon>
        <taxon>Viridiplantae</taxon>
        <taxon>Streptophyta</taxon>
        <taxon>Embryophyta</taxon>
        <taxon>Tracheophyta</taxon>
        <taxon>Spermatophyta</taxon>
        <taxon>Magnoliopsida</taxon>
        <taxon>eudicotyledons</taxon>
        <taxon>Gunneridae</taxon>
        <taxon>Pentapetalae</taxon>
        <taxon>rosids</taxon>
        <taxon>fabids</taxon>
        <taxon>Fagales</taxon>
        <taxon>Fagaceae</taxon>
        <taxon>Quercus</taxon>
    </lineage>
</organism>
<evidence type="ECO:0000313" key="3">
    <source>
        <dbReference type="Proteomes" id="UP000237347"/>
    </source>
</evidence>
<proteinExistence type="predicted"/>
<reference evidence="2 3" key="1">
    <citation type="journal article" date="2018" name="Sci. Data">
        <title>The draft genome sequence of cork oak.</title>
        <authorList>
            <person name="Ramos A.M."/>
            <person name="Usie A."/>
            <person name="Barbosa P."/>
            <person name="Barros P.M."/>
            <person name="Capote T."/>
            <person name="Chaves I."/>
            <person name="Simoes F."/>
            <person name="Abreu I."/>
            <person name="Carrasquinho I."/>
            <person name="Faro C."/>
            <person name="Guimaraes J.B."/>
            <person name="Mendonca D."/>
            <person name="Nobrega F."/>
            <person name="Rodrigues L."/>
            <person name="Saibo N.J.M."/>
            <person name="Varela M.C."/>
            <person name="Egas C."/>
            <person name="Matos J."/>
            <person name="Miguel C.M."/>
            <person name="Oliveira M.M."/>
            <person name="Ricardo C.P."/>
            <person name="Goncalves S."/>
        </authorList>
    </citation>
    <scope>NUCLEOTIDE SEQUENCE [LARGE SCALE GENOMIC DNA]</scope>
    <source>
        <strain evidence="3">cv. HL8</strain>
    </source>
</reference>
<evidence type="ECO:0000256" key="1">
    <source>
        <dbReference type="SAM" id="SignalP"/>
    </source>
</evidence>
<feature type="signal peptide" evidence="1">
    <location>
        <begin position="1"/>
        <end position="23"/>
    </location>
</feature>
<keyword evidence="1" id="KW-0732">Signal</keyword>
<protein>
    <recommendedName>
        <fullName evidence="4">Leucine-rich repeat-containing N-terminal plant-type domain-containing protein</fullName>
    </recommendedName>
</protein>
<accession>A0AAW0LA59</accession>
<comment type="caution">
    <text evidence="2">The sequence shown here is derived from an EMBL/GenBank/DDBJ whole genome shotgun (WGS) entry which is preliminary data.</text>
</comment>
<feature type="chain" id="PRO_5043339979" description="Leucine-rich repeat-containing N-terminal plant-type domain-containing protein" evidence="1">
    <location>
        <begin position="24"/>
        <end position="108"/>
    </location>
</feature>
<dbReference type="AlphaFoldDB" id="A0AAW0LA59"/>
<evidence type="ECO:0000313" key="2">
    <source>
        <dbReference type="EMBL" id="KAK7847699.1"/>
    </source>
</evidence>
<gene>
    <name evidence="2" type="ORF">CFP56_006329</name>
</gene>
<name>A0AAW0LA59_QUESU</name>